<keyword evidence="3" id="KW-1185">Reference proteome</keyword>
<sequence length="215" mass="23959">MIRRLGQATYGRIGEGNQSPALYGKINKAPSSGVSSPSPQVQRSESSATSSNESSQQSSQPESQKTQLTAFISHLCGQLRKVVIFVNDIAIETDGDRRHSSDLLSDLESKVLPFLMQIDEEMTEMERLIRAGIDSCNIADPDVDWLLSFNNYQIEMRRVWHSLSTSVFEDLEATLDVRRRGVVGVAPKEETLENLAAMRMGMDRAMSLIMKESEC</sequence>
<accession>A0AA39HS08</accession>
<organism evidence="2 3">
    <name type="scientific">Steinernema hermaphroditum</name>
    <dbReference type="NCBI Taxonomy" id="289476"/>
    <lineage>
        <taxon>Eukaryota</taxon>
        <taxon>Metazoa</taxon>
        <taxon>Ecdysozoa</taxon>
        <taxon>Nematoda</taxon>
        <taxon>Chromadorea</taxon>
        <taxon>Rhabditida</taxon>
        <taxon>Tylenchina</taxon>
        <taxon>Panagrolaimomorpha</taxon>
        <taxon>Strongyloidoidea</taxon>
        <taxon>Steinernematidae</taxon>
        <taxon>Steinernema</taxon>
    </lineage>
</organism>
<reference evidence="2" key="1">
    <citation type="submission" date="2023-06" db="EMBL/GenBank/DDBJ databases">
        <title>Genomic analysis of the entomopathogenic nematode Steinernema hermaphroditum.</title>
        <authorList>
            <person name="Schwarz E.M."/>
            <person name="Heppert J.K."/>
            <person name="Baniya A."/>
            <person name="Schwartz H.T."/>
            <person name="Tan C.-H."/>
            <person name="Antoshechkin I."/>
            <person name="Sternberg P.W."/>
            <person name="Goodrich-Blair H."/>
            <person name="Dillman A.R."/>
        </authorList>
    </citation>
    <scope>NUCLEOTIDE SEQUENCE</scope>
    <source>
        <strain evidence="2">PS9179</strain>
        <tissue evidence="2">Whole animal</tissue>
    </source>
</reference>
<feature type="compositionally biased region" description="Low complexity" evidence="1">
    <location>
        <begin position="30"/>
        <end position="64"/>
    </location>
</feature>
<gene>
    <name evidence="2" type="ORF">QR680_005083</name>
</gene>
<feature type="region of interest" description="Disordered" evidence="1">
    <location>
        <begin position="1"/>
        <end position="64"/>
    </location>
</feature>
<evidence type="ECO:0000313" key="3">
    <source>
        <dbReference type="Proteomes" id="UP001175271"/>
    </source>
</evidence>
<dbReference type="Proteomes" id="UP001175271">
    <property type="component" value="Unassembled WGS sequence"/>
</dbReference>
<name>A0AA39HS08_9BILA</name>
<comment type="caution">
    <text evidence="2">The sequence shown here is derived from an EMBL/GenBank/DDBJ whole genome shotgun (WGS) entry which is preliminary data.</text>
</comment>
<evidence type="ECO:0000256" key="1">
    <source>
        <dbReference type="SAM" id="MobiDB-lite"/>
    </source>
</evidence>
<evidence type="ECO:0000313" key="2">
    <source>
        <dbReference type="EMBL" id="KAK0410354.1"/>
    </source>
</evidence>
<dbReference type="EMBL" id="JAUCMV010000003">
    <property type="protein sequence ID" value="KAK0410354.1"/>
    <property type="molecule type" value="Genomic_DNA"/>
</dbReference>
<protein>
    <submittedName>
        <fullName evidence="2">Uncharacterized protein</fullName>
    </submittedName>
</protein>
<proteinExistence type="predicted"/>
<dbReference type="AlphaFoldDB" id="A0AA39HS08"/>